<accession>A0A177N2X5</accession>
<sequence length="64" mass="7873">MQTLFPCKRPRRLILIRLMSGRMYPLAKMIERKHHIKNAVLTRRFIENSEAFRKSFKQTIWRID</sequence>
<organism evidence="1 2">
    <name type="scientific">Methylomonas koyamae</name>
    <dbReference type="NCBI Taxonomy" id="702114"/>
    <lineage>
        <taxon>Bacteria</taxon>
        <taxon>Pseudomonadati</taxon>
        <taxon>Pseudomonadota</taxon>
        <taxon>Gammaproteobacteria</taxon>
        <taxon>Methylococcales</taxon>
        <taxon>Methylococcaceae</taxon>
        <taxon>Methylomonas</taxon>
    </lineage>
</organism>
<gene>
    <name evidence="1" type="ORF">A1355_15725</name>
</gene>
<evidence type="ECO:0000313" key="2">
    <source>
        <dbReference type="Proteomes" id="UP000077628"/>
    </source>
</evidence>
<protein>
    <submittedName>
        <fullName evidence="1">Uncharacterized protein</fullName>
    </submittedName>
</protein>
<keyword evidence="2" id="KW-1185">Reference proteome</keyword>
<dbReference type="Proteomes" id="UP000077628">
    <property type="component" value="Unassembled WGS sequence"/>
</dbReference>
<evidence type="ECO:0000313" key="1">
    <source>
        <dbReference type="EMBL" id="OAI11550.1"/>
    </source>
</evidence>
<reference evidence="2" key="1">
    <citation type="submission" date="2016-03" db="EMBL/GenBank/DDBJ databases">
        <authorList>
            <person name="Heylen K."/>
            <person name="De Vos P."/>
            <person name="Vekeman B."/>
        </authorList>
    </citation>
    <scope>NUCLEOTIDE SEQUENCE [LARGE SCALE GENOMIC DNA]</scope>
    <source>
        <strain evidence="2">R-45383</strain>
    </source>
</reference>
<dbReference type="AlphaFoldDB" id="A0A177N2X5"/>
<dbReference type="EMBL" id="LUUK01000230">
    <property type="protein sequence ID" value="OAI11550.1"/>
    <property type="molecule type" value="Genomic_DNA"/>
</dbReference>
<proteinExistence type="predicted"/>
<name>A0A177N2X5_9GAMM</name>
<comment type="caution">
    <text evidence="1">The sequence shown here is derived from an EMBL/GenBank/DDBJ whole genome shotgun (WGS) entry which is preliminary data.</text>
</comment>